<proteinExistence type="predicted"/>
<feature type="region of interest" description="Disordered" evidence="1">
    <location>
        <begin position="1"/>
        <end position="32"/>
    </location>
</feature>
<reference evidence="2" key="1">
    <citation type="submission" date="2021-01" db="EMBL/GenBank/DDBJ databases">
        <title>Whole genome shotgun sequence of Actinoplanes siamensis NBRC 109076.</title>
        <authorList>
            <person name="Komaki H."/>
            <person name="Tamura T."/>
        </authorList>
    </citation>
    <scope>NUCLEOTIDE SEQUENCE</scope>
    <source>
        <strain evidence="2">NBRC 109076</strain>
    </source>
</reference>
<protein>
    <submittedName>
        <fullName evidence="2">Uncharacterized protein</fullName>
    </submittedName>
</protein>
<evidence type="ECO:0000313" key="3">
    <source>
        <dbReference type="Proteomes" id="UP000629619"/>
    </source>
</evidence>
<dbReference type="EMBL" id="BOMW01000061">
    <property type="protein sequence ID" value="GIF08291.1"/>
    <property type="molecule type" value="Genomic_DNA"/>
</dbReference>
<gene>
    <name evidence="2" type="ORF">Asi03nite_58290</name>
</gene>
<comment type="caution">
    <text evidence="2">The sequence shown here is derived from an EMBL/GenBank/DDBJ whole genome shotgun (WGS) entry which is preliminary data.</text>
</comment>
<dbReference type="Proteomes" id="UP000629619">
    <property type="component" value="Unassembled WGS sequence"/>
</dbReference>
<evidence type="ECO:0000256" key="1">
    <source>
        <dbReference type="SAM" id="MobiDB-lite"/>
    </source>
</evidence>
<dbReference type="AlphaFoldDB" id="A0A919NBY6"/>
<accession>A0A919NBY6</accession>
<evidence type="ECO:0000313" key="2">
    <source>
        <dbReference type="EMBL" id="GIF08291.1"/>
    </source>
</evidence>
<keyword evidence="3" id="KW-1185">Reference proteome</keyword>
<organism evidence="2 3">
    <name type="scientific">Actinoplanes siamensis</name>
    <dbReference type="NCBI Taxonomy" id="1223317"/>
    <lineage>
        <taxon>Bacteria</taxon>
        <taxon>Bacillati</taxon>
        <taxon>Actinomycetota</taxon>
        <taxon>Actinomycetes</taxon>
        <taxon>Micromonosporales</taxon>
        <taxon>Micromonosporaceae</taxon>
        <taxon>Actinoplanes</taxon>
    </lineage>
</organism>
<name>A0A919NBY6_9ACTN</name>
<sequence length="79" mass="8215">MTTMTPSRKLAARPEPGAGWGSRRTAGRMEGRAARVGATLPAGAGNQTAVQLTAGTEFVPVQEPRKPKDVLAPAPRPPL</sequence>